<dbReference type="AlphaFoldDB" id="A0AAW1QCU0"/>
<evidence type="ECO:0000313" key="4">
    <source>
        <dbReference type="Proteomes" id="UP001438707"/>
    </source>
</evidence>
<dbReference type="PROSITE" id="PS51184">
    <property type="entry name" value="JMJC"/>
    <property type="match status" value="1"/>
</dbReference>
<dbReference type="SUPFAM" id="SSF51197">
    <property type="entry name" value="Clavaminate synthase-like"/>
    <property type="match status" value="1"/>
</dbReference>
<dbReference type="PANTHER" id="PTHR12461:SF105">
    <property type="entry name" value="HYPOXIA-INDUCIBLE FACTOR 1-ALPHA INHIBITOR"/>
    <property type="match status" value="1"/>
</dbReference>
<organism evidence="3 4">
    <name type="scientific">Apatococcus lobatus</name>
    <dbReference type="NCBI Taxonomy" id="904363"/>
    <lineage>
        <taxon>Eukaryota</taxon>
        <taxon>Viridiplantae</taxon>
        <taxon>Chlorophyta</taxon>
        <taxon>core chlorophytes</taxon>
        <taxon>Trebouxiophyceae</taxon>
        <taxon>Chlorellales</taxon>
        <taxon>Chlorellaceae</taxon>
        <taxon>Apatococcus</taxon>
    </lineage>
</organism>
<dbReference type="EMBL" id="JALJOS010000056">
    <property type="protein sequence ID" value="KAK9818744.1"/>
    <property type="molecule type" value="Genomic_DNA"/>
</dbReference>
<proteinExistence type="inferred from homology"/>
<dbReference type="Pfam" id="PF13621">
    <property type="entry name" value="Cupin_8"/>
    <property type="match status" value="1"/>
</dbReference>
<dbReference type="PANTHER" id="PTHR12461">
    <property type="entry name" value="HYPOXIA-INDUCIBLE FACTOR 1 ALPHA INHIBITOR-RELATED"/>
    <property type="match status" value="1"/>
</dbReference>
<reference evidence="3 4" key="1">
    <citation type="journal article" date="2024" name="Nat. Commun.">
        <title>Phylogenomics reveals the evolutionary origins of lichenization in chlorophyte algae.</title>
        <authorList>
            <person name="Puginier C."/>
            <person name="Libourel C."/>
            <person name="Otte J."/>
            <person name="Skaloud P."/>
            <person name="Haon M."/>
            <person name="Grisel S."/>
            <person name="Petersen M."/>
            <person name="Berrin J.G."/>
            <person name="Delaux P.M."/>
            <person name="Dal Grande F."/>
            <person name="Keller J."/>
        </authorList>
    </citation>
    <scope>NUCLEOTIDE SEQUENCE [LARGE SCALE GENOMIC DNA]</scope>
    <source>
        <strain evidence="3 4">SAG 2145</strain>
    </source>
</reference>
<evidence type="ECO:0000256" key="1">
    <source>
        <dbReference type="ARBA" id="ARBA00006801"/>
    </source>
</evidence>
<dbReference type="InterPro" id="IPR041667">
    <property type="entry name" value="Cupin_8"/>
</dbReference>
<dbReference type="InterPro" id="IPR003347">
    <property type="entry name" value="JmjC_dom"/>
</dbReference>
<dbReference type="Gene3D" id="2.60.120.650">
    <property type="entry name" value="Cupin"/>
    <property type="match status" value="1"/>
</dbReference>
<gene>
    <name evidence="3" type="ORF">WJX74_007555</name>
</gene>
<evidence type="ECO:0000259" key="2">
    <source>
        <dbReference type="PROSITE" id="PS51184"/>
    </source>
</evidence>
<dbReference type="Proteomes" id="UP001438707">
    <property type="component" value="Unassembled WGS sequence"/>
</dbReference>
<accession>A0AAW1QCU0</accession>
<feature type="domain" description="JmjC" evidence="2">
    <location>
        <begin position="318"/>
        <end position="470"/>
    </location>
</feature>
<sequence>MLTLAGPRAGPNNTRASVWSDAATLSLRSQDPGWPQRKVMDREGRVNLQRLESLLLTASPRGSESQSTLTPARTSPAYGHRKGWVPAAPTDFDEGGSFPECCCFQYPEELGTSKTFPQYLLSHDDKRQAIQAALHVSRQLSEHVNLIAFAAKCQGAITANQVPQASTAVDRLSDVSFAQVSALLASPSRPVIITDAFRDWPAMGRWSFDFFQRLPHCEVVVNDRAPARHADESSGGRQRSLPVSLSAYLQYVQGQPASVEQASQLAGEPSAPFYLNGWRAFAAFPDLKHDCPGPYFMDGIDSSSLILEAVDKQLFGKHPASPTVPATATPDSPWWQGITTNLRKVFIGPAGSTTRLHFDAGQAHGWLGQVQGRKLFILFPASDTSYLYPVPGETETEQSSIDPLDPDLGAHPLYTKATPLAFILCPGEAVVIPQGWWHYAAALDSCITVMGNFYHADTNAAGMVRMVIKSMGLAQKRT</sequence>
<name>A0AAW1QCU0_9CHLO</name>
<keyword evidence="4" id="KW-1185">Reference proteome</keyword>
<protein>
    <recommendedName>
        <fullName evidence="2">JmjC domain-containing protein</fullName>
    </recommendedName>
</protein>
<evidence type="ECO:0000313" key="3">
    <source>
        <dbReference type="EMBL" id="KAK9818744.1"/>
    </source>
</evidence>
<comment type="caution">
    <text evidence="3">The sequence shown here is derived from an EMBL/GenBank/DDBJ whole genome shotgun (WGS) entry which is preliminary data.</text>
</comment>
<dbReference type="SMART" id="SM00558">
    <property type="entry name" value="JmjC"/>
    <property type="match status" value="1"/>
</dbReference>
<comment type="similarity">
    <text evidence="1">Belongs to the JARID1 histone demethylase family.</text>
</comment>